<dbReference type="Gene3D" id="1.10.287.860">
    <property type="entry name" value="Nucleotidyltransferase"/>
    <property type="match status" value="1"/>
</dbReference>
<dbReference type="Proteomes" id="UP000196778">
    <property type="component" value="Unassembled WGS sequence"/>
</dbReference>
<keyword evidence="3" id="KW-0418">Kinase</keyword>
<organism evidence="3 4">
    <name type="scientific">Mycetocola reblochoni REB411</name>
    <dbReference type="NCBI Taxonomy" id="1255698"/>
    <lineage>
        <taxon>Bacteria</taxon>
        <taxon>Bacillati</taxon>
        <taxon>Actinomycetota</taxon>
        <taxon>Actinomycetes</taxon>
        <taxon>Micrococcales</taxon>
        <taxon>Microbacteriaceae</taxon>
        <taxon>Mycetocola</taxon>
    </lineage>
</organism>
<evidence type="ECO:0000313" key="3">
    <source>
        <dbReference type="EMBL" id="SJN16064.1"/>
    </source>
</evidence>
<dbReference type="EC" id="2.7.6.5" evidence="3"/>
<dbReference type="PANTHER" id="PTHR47837">
    <property type="entry name" value="GTP PYROPHOSPHOKINASE YJBM"/>
    <property type="match status" value="1"/>
</dbReference>
<dbReference type="SUPFAM" id="SSF81301">
    <property type="entry name" value="Nucleotidyltransferase"/>
    <property type="match status" value="1"/>
</dbReference>
<dbReference type="EMBL" id="FUKR01000003">
    <property type="protein sequence ID" value="SJN16064.1"/>
    <property type="molecule type" value="Genomic_DNA"/>
</dbReference>
<gene>
    <name evidence="3" type="ORF">FM119_00340</name>
</gene>
<feature type="domain" description="RelA/SpoT" evidence="2">
    <location>
        <begin position="74"/>
        <end position="197"/>
    </location>
</feature>
<dbReference type="InterPro" id="IPR007685">
    <property type="entry name" value="RelA_SpoT"/>
</dbReference>
<name>A0A1R4I8Y4_9MICO</name>
<keyword evidence="3" id="KW-0808">Transferase</keyword>
<dbReference type="InterPro" id="IPR052366">
    <property type="entry name" value="GTP_Pyrophosphokinase"/>
</dbReference>
<evidence type="ECO:0000256" key="1">
    <source>
        <dbReference type="SAM" id="MobiDB-lite"/>
    </source>
</evidence>
<dbReference type="CDD" id="cd05399">
    <property type="entry name" value="NT_Rel-Spo_like"/>
    <property type="match status" value="1"/>
</dbReference>
<dbReference type="OrthoDB" id="9789634at2"/>
<evidence type="ECO:0000259" key="2">
    <source>
        <dbReference type="SMART" id="SM00954"/>
    </source>
</evidence>
<keyword evidence="4" id="KW-1185">Reference proteome</keyword>
<sequence>MSLDTPARHRAETDSAEDTGARLDRSELAAMRTEMTRMMMAYKFGLDEVMTKVNILKEEFAHIHDYNPIEHVSSRLKSPASIIAKAERLGVARDVDSIRGALHDIAGVRIVCSFIPDIASIQQMLARQRDVRVLEVKDYITSPKPNGYRSLHMILETPVHLSDRVENVVVEVQLRTSAMDFWASLEHKINYKFDGSVPDNLIAELTAAAESANDLDLKMQSLHQQIESLRDEDAEPSEWAAWGRLPLSTEILRAVRNLSDGPGADSRTA</sequence>
<proteinExistence type="predicted"/>
<feature type="region of interest" description="Disordered" evidence="1">
    <location>
        <begin position="1"/>
        <end position="23"/>
    </location>
</feature>
<dbReference type="AlphaFoldDB" id="A0A1R4I8Y4"/>
<protein>
    <submittedName>
        <fullName evidence="3">GTP pyrophosphokinase</fullName>
        <ecNumber evidence="3">2.7.6.5</ecNumber>
    </submittedName>
</protein>
<dbReference type="GO" id="GO:0008728">
    <property type="term" value="F:GTP diphosphokinase activity"/>
    <property type="evidence" value="ECO:0007669"/>
    <property type="project" value="UniProtKB-EC"/>
</dbReference>
<dbReference type="Gene3D" id="3.30.460.10">
    <property type="entry name" value="Beta Polymerase, domain 2"/>
    <property type="match status" value="1"/>
</dbReference>
<dbReference type="RefSeq" id="WP_087135704.1">
    <property type="nucleotide sequence ID" value="NZ_FUKR01000003.1"/>
</dbReference>
<dbReference type="SMART" id="SM00954">
    <property type="entry name" value="RelA_SpoT"/>
    <property type="match status" value="1"/>
</dbReference>
<dbReference type="GO" id="GO:0016301">
    <property type="term" value="F:kinase activity"/>
    <property type="evidence" value="ECO:0007669"/>
    <property type="project" value="UniProtKB-KW"/>
</dbReference>
<evidence type="ECO:0000313" key="4">
    <source>
        <dbReference type="Proteomes" id="UP000196778"/>
    </source>
</evidence>
<dbReference type="PANTHER" id="PTHR47837:SF2">
    <property type="entry name" value="GTP PYROPHOSPHOKINASE YWAC"/>
    <property type="match status" value="1"/>
</dbReference>
<dbReference type="InterPro" id="IPR043519">
    <property type="entry name" value="NT_sf"/>
</dbReference>
<reference evidence="4" key="1">
    <citation type="submission" date="2017-02" db="EMBL/GenBank/DDBJ databases">
        <authorList>
            <person name="Dridi B."/>
        </authorList>
    </citation>
    <scope>NUCLEOTIDE SEQUENCE [LARGE SCALE GENOMIC DNA]</scope>
    <source>
        <strain evidence="4">EB411</strain>
    </source>
</reference>
<dbReference type="GO" id="GO:0015969">
    <property type="term" value="P:guanosine tetraphosphate metabolic process"/>
    <property type="evidence" value="ECO:0007669"/>
    <property type="project" value="InterPro"/>
</dbReference>
<dbReference type="Pfam" id="PF04607">
    <property type="entry name" value="RelA_SpoT"/>
    <property type="match status" value="1"/>
</dbReference>
<accession>A0A1R4I8Y4</accession>